<evidence type="ECO:0000256" key="1">
    <source>
        <dbReference type="SAM" id="Phobius"/>
    </source>
</evidence>
<protein>
    <recommendedName>
        <fullName evidence="4">Glycosyltransferase</fullName>
    </recommendedName>
</protein>
<feature type="transmembrane region" description="Helical" evidence="1">
    <location>
        <begin position="100"/>
        <end position="118"/>
    </location>
</feature>
<dbReference type="Proteomes" id="UP000503162">
    <property type="component" value="Chromosome"/>
</dbReference>
<sequence length="570" mass="62165">MNRPTPAIVSQSAVRRLPRPALILFCVAYVLPGFLGREPWKVDDVGALGAMLELAAGQASWWQPTVLGLPVEEAGPLPYWLGAVFIRALPFLSPDFAARIPFGVLLSLTLAATWYASYQLARQPAALPVAFAFGGEAQPADYARALADAALLALVACLGLAQLSHETSPDLARLACTAMSLLGAARLSHPGASQPWRALPWWFAGVFGLALSGAAGLAALLGAGWLAVLAWRLLHTDADASRDKAYFPVLGLAAAAWLGMAMASQWLDAWNWPDVQATLRAPYWESWGRLLVWFTWPAWPLALWTLWRWRRQWVQAHVALPLWAVLVVVGFSAVSDDRDRTLLLALPALAALAAFALPTLRRSVSALIDWFTLLFFSFCALVIWVIWFAMMTGVPAKPAANVARLAPGFVPEFSFGLFLASALATGAWLWLVGWRVGRHREALWKSLVLPAAGATLCWLLLMTLWLPLLDFGRSYGPISRRIATLVPPGSCVLVDGLTQAQISALRYHGKLELVRTTGGSDARCQGMVVSPDTQATLAERVDLTQWAFKATVRRLTDNKESLLYYQRVGG</sequence>
<feature type="transmembrane region" description="Helical" evidence="1">
    <location>
        <begin position="341"/>
        <end position="360"/>
    </location>
</feature>
<proteinExistence type="predicted"/>
<feature type="transmembrane region" description="Helical" evidence="1">
    <location>
        <begin position="287"/>
        <end position="306"/>
    </location>
</feature>
<feature type="transmembrane region" description="Helical" evidence="1">
    <location>
        <begin position="446"/>
        <end position="468"/>
    </location>
</feature>
<evidence type="ECO:0008006" key="4">
    <source>
        <dbReference type="Google" id="ProtNLM"/>
    </source>
</evidence>
<accession>A0A6G8IG32</accession>
<dbReference type="EMBL" id="CP049989">
    <property type="protein sequence ID" value="QIM52071.1"/>
    <property type="molecule type" value="Genomic_DNA"/>
</dbReference>
<dbReference type="KEGG" id="hcz:G9Q37_07915"/>
<dbReference type="RefSeq" id="WP_166226674.1">
    <property type="nucleotide sequence ID" value="NZ_CP049989.1"/>
</dbReference>
<keyword evidence="1" id="KW-0472">Membrane</keyword>
<feature type="transmembrane region" description="Helical" evidence="1">
    <location>
        <begin position="201"/>
        <end position="234"/>
    </location>
</feature>
<feature type="transmembrane region" description="Helical" evidence="1">
    <location>
        <begin position="21"/>
        <end position="37"/>
    </location>
</feature>
<evidence type="ECO:0000313" key="3">
    <source>
        <dbReference type="Proteomes" id="UP000503162"/>
    </source>
</evidence>
<feature type="transmembrane region" description="Helical" evidence="1">
    <location>
        <begin position="145"/>
        <end position="164"/>
    </location>
</feature>
<feature type="transmembrane region" description="Helical" evidence="1">
    <location>
        <begin position="318"/>
        <end position="335"/>
    </location>
</feature>
<keyword evidence="1" id="KW-1133">Transmembrane helix</keyword>
<keyword evidence="1" id="KW-0812">Transmembrane</keyword>
<reference evidence="2 3" key="1">
    <citation type="submission" date="2020-03" db="EMBL/GenBank/DDBJ databases">
        <title>Hydrogenophaga sp. nov. isolated from cyanobacterial mat.</title>
        <authorList>
            <person name="Thorat V."/>
            <person name="Kirdat K."/>
            <person name="Tiwarekar B."/>
            <person name="Costa E.D."/>
            <person name="Yadav A."/>
        </authorList>
    </citation>
    <scope>NUCLEOTIDE SEQUENCE [LARGE SCALE GENOMIC DNA]</scope>
    <source>
        <strain evidence="2 3">BA0156</strain>
    </source>
</reference>
<feature type="transmembrane region" description="Helical" evidence="1">
    <location>
        <begin position="246"/>
        <end position="267"/>
    </location>
</feature>
<feature type="transmembrane region" description="Helical" evidence="1">
    <location>
        <begin position="413"/>
        <end position="434"/>
    </location>
</feature>
<organism evidence="2 3">
    <name type="scientific">Hydrogenophaga crocea</name>
    <dbReference type="NCBI Taxonomy" id="2716225"/>
    <lineage>
        <taxon>Bacteria</taxon>
        <taxon>Pseudomonadati</taxon>
        <taxon>Pseudomonadota</taxon>
        <taxon>Betaproteobacteria</taxon>
        <taxon>Burkholderiales</taxon>
        <taxon>Comamonadaceae</taxon>
        <taxon>Hydrogenophaga</taxon>
    </lineage>
</organism>
<dbReference type="AlphaFoldDB" id="A0A6G8IG32"/>
<feature type="transmembrane region" description="Helical" evidence="1">
    <location>
        <begin position="367"/>
        <end position="393"/>
    </location>
</feature>
<evidence type="ECO:0000313" key="2">
    <source>
        <dbReference type="EMBL" id="QIM52071.1"/>
    </source>
</evidence>
<keyword evidence="3" id="KW-1185">Reference proteome</keyword>
<name>A0A6G8IG32_9BURK</name>
<gene>
    <name evidence="2" type="ORF">G9Q37_07915</name>
</gene>